<comment type="caution">
    <text evidence="1">The sequence shown here is derived from an EMBL/GenBank/DDBJ whole genome shotgun (WGS) entry which is preliminary data.</text>
</comment>
<dbReference type="Proteomes" id="UP000186817">
    <property type="component" value="Unassembled WGS sequence"/>
</dbReference>
<name>A0A1Q9ED32_SYMMI</name>
<organism evidence="1 2">
    <name type="scientific">Symbiodinium microadriaticum</name>
    <name type="common">Dinoflagellate</name>
    <name type="synonym">Zooxanthella microadriatica</name>
    <dbReference type="NCBI Taxonomy" id="2951"/>
    <lineage>
        <taxon>Eukaryota</taxon>
        <taxon>Sar</taxon>
        <taxon>Alveolata</taxon>
        <taxon>Dinophyceae</taxon>
        <taxon>Suessiales</taxon>
        <taxon>Symbiodiniaceae</taxon>
        <taxon>Symbiodinium</taxon>
    </lineage>
</organism>
<reference evidence="1 2" key="1">
    <citation type="submission" date="2016-02" db="EMBL/GenBank/DDBJ databases">
        <title>Genome analysis of coral dinoflagellate symbionts highlights evolutionary adaptations to a symbiotic lifestyle.</title>
        <authorList>
            <person name="Aranda M."/>
            <person name="Li Y."/>
            <person name="Liew Y.J."/>
            <person name="Baumgarten S."/>
            <person name="Simakov O."/>
            <person name="Wilson M."/>
            <person name="Piel J."/>
            <person name="Ashoor H."/>
            <person name="Bougouffa S."/>
            <person name="Bajic V.B."/>
            <person name="Ryu T."/>
            <person name="Ravasi T."/>
            <person name="Bayer T."/>
            <person name="Micklem G."/>
            <person name="Kim H."/>
            <person name="Bhak J."/>
            <person name="Lajeunesse T.C."/>
            <person name="Voolstra C.R."/>
        </authorList>
    </citation>
    <scope>NUCLEOTIDE SEQUENCE [LARGE SCALE GENOMIC DNA]</scope>
    <source>
        <strain evidence="1 2">CCMP2467</strain>
    </source>
</reference>
<accession>A0A1Q9ED32</accession>
<sequence>MHMILSLSSCLTELLQLRCTYRQLRSWKARLGERTAVWKDPSSGCACAHDVFTSAGKRSDRPVWPKAWWLE</sequence>
<gene>
    <name evidence="1" type="ORF">AK812_SmicGene11522</name>
</gene>
<evidence type="ECO:0000313" key="1">
    <source>
        <dbReference type="EMBL" id="OLQ05333.1"/>
    </source>
</evidence>
<proteinExistence type="predicted"/>
<protein>
    <submittedName>
        <fullName evidence="1">Uncharacterized protein</fullName>
    </submittedName>
</protein>
<dbReference type="EMBL" id="LSRX01000188">
    <property type="protein sequence ID" value="OLQ05333.1"/>
    <property type="molecule type" value="Genomic_DNA"/>
</dbReference>
<dbReference type="AlphaFoldDB" id="A0A1Q9ED32"/>
<keyword evidence="2" id="KW-1185">Reference proteome</keyword>
<evidence type="ECO:0000313" key="2">
    <source>
        <dbReference type="Proteomes" id="UP000186817"/>
    </source>
</evidence>